<dbReference type="Gene3D" id="3.30.420.10">
    <property type="entry name" value="Ribonuclease H-like superfamily/Ribonuclease H"/>
    <property type="match status" value="1"/>
</dbReference>
<reference evidence="2" key="2">
    <citation type="submission" date="2025-08" db="UniProtKB">
        <authorList>
            <consortium name="Ensembl"/>
        </authorList>
    </citation>
    <scope>IDENTIFICATION</scope>
</reference>
<dbReference type="InterPro" id="IPR038717">
    <property type="entry name" value="Tc1-like_DDE_dom"/>
</dbReference>
<dbReference type="GeneTree" id="ENSGT01150000286979"/>
<reference evidence="3" key="1">
    <citation type="journal article" date="2018" name="PLoS ONE">
        <title>Chinook salmon (Oncorhynchus tshawytscha) genome and transcriptome.</title>
        <authorList>
            <person name="Christensen K.A."/>
            <person name="Leong J.S."/>
            <person name="Sakhrani D."/>
            <person name="Biagi C.A."/>
            <person name="Minkley D.R."/>
            <person name="Withler R.E."/>
            <person name="Rondeau E.B."/>
            <person name="Koop B.F."/>
            <person name="Devlin R.H."/>
        </authorList>
    </citation>
    <scope>NUCLEOTIDE SEQUENCE [LARGE SCALE GENOMIC DNA]</scope>
</reference>
<reference evidence="2" key="3">
    <citation type="submission" date="2025-09" db="UniProtKB">
        <authorList>
            <consortium name="Ensembl"/>
        </authorList>
    </citation>
    <scope>IDENTIFICATION</scope>
</reference>
<evidence type="ECO:0000259" key="1">
    <source>
        <dbReference type="Pfam" id="PF13358"/>
    </source>
</evidence>
<evidence type="ECO:0000313" key="2">
    <source>
        <dbReference type="Ensembl" id="ENSOTSP00005147576.1"/>
    </source>
</evidence>
<dbReference type="Proteomes" id="UP000694402">
    <property type="component" value="Unassembled WGS sequence"/>
</dbReference>
<evidence type="ECO:0000313" key="3">
    <source>
        <dbReference type="Proteomes" id="UP000694402"/>
    </source>
</evidence>
<feature type="domain" description="Tc1-like transposase DDE" evidence="1">
    <location>
        <begin position="11"/>
        <end position="83"/>
    </location>
</feature>
<dbReference type="AlphaFoldDB" id="A0AAZ3S1H1"/>
<dbReference type="Ensembl" id="ENSOTST00005169855.1">
    <property type="protein sequence ID" value="ENSOTSP00005147576.1"/>
    <property type="gene ID" value="ENSOTSG00005060791.1"/>
</dbReference>
<protein>
    <recommendedName>
        <fullName evidence="1">Tc1-like transposase DDE domain-containing protein</fullName>
    </recommendedName>
</protein>
<dbReference type="InterPro" id="IPR036397">
    <property type="entry name" value="RNaseH_sf"/>
</dbReference>
<proteinExistence type="predicted"/>
<dbReference type="GO" id="GO:0003676">
    <property type="term" value="F:nucleic acid binding"/>
    <property type="evidence" value="ECO:0007669"/>
    <property type="project" value="InterPro"/>
</dbReference>
<name>A0AAZ3S1H1_ONCTS</name>
<organism evidence="2 3">
    <name type="scientific">Oncorhynchus tshawytscha</name>
    <name type="common">Chinook salmon</name>
    <name type="synonym">Salmo tshawytscha</name>
    <dbReference type="NCBI Taxonomy" id="74940"/>
    <lineage>
        <taxon>Eukaryota</taxon>
        <taxon>Metazoa</taxon>
        <taxon>Chordata</taxon>
        <taxon>Craniata</taxon>
        <taxon>Vertebrata</taxon>
        <taxon>Euteleostomi</taxon>
        <taxon>Actinopterygii</taxon>
        <taxon>Neopterygii</taxon>
        <taxon>Teleostei</taxon>
        <taxon>Protacanthopterygii</taxon>
        <taxon>Salmoniformes</taxon>
        <taxon>Salmonidae</taxon>
        <taxon>Salmoninae</taxon>
        <taxon>Oncorhynchus</taxon>
    </lineage>
</organism>
<dbReference type="Pfam" id="PF13358">
    <property type="entry name" value="DDE_3"/>
    <property type="match status" value="1"/>
</dbReference>
<accession>A0AAZ3S1H1</accession>
<sequence>MASWKNYVDILKQYLKTSVRKLMLGRKWGFQMDSDPKHTSKVVAKWLKDNKVKVLEWPSQSPDLNPIENVWAELKKHVRARRTTTGLSYTSSVRRNGPKFTLLWEACGSLP</sequence>
<keyword evidence="3" id="KW-1185">Reference proteome</keyword>